<feature type="compositionally biased region" description="Acidic residues" evidence="2">
    <location>
        <begin position="173"/>
        <end position="187"/>
    </location>
</feature>
<comment type="caution">
    <text evidence="6">The sequence shown here is derived from an EMBL/GenBank/DDBJ whole genome shotgun (WGS) entry which is preliminary data.</text>
</comment>
<dbReference type="Pfam" id="PF18204">
    <property type="entry name" value="PGF-CTERM"/>
    <property type="match status" value="1"/>
</dbReference>
<gene>
    <name evidence="6" type="ORF">AUR64_17650</name>
</gene>
<protein>
    <recommendedName>
        <fullName evidence="8">PGF-CTERM sorting domain-containing protein</fullName>
    </recommendedName>
</protein>
<feature type="domain" description="DUF7282" evidence="5">
    <location>
        <begin position="51"/>
        <end position="151"/>
    </location>
</feature>
<keyword evidence="3" id="KW-1133">Transmembrane helix</keyword>
<dbReference type="RefSeq" id="WP_058582789.1">
    <property type="nucleotide sequence ID" value="NZ_LOPU01000030.1"/>
</dbReference>
<name>A0A0W1R521_9EURY</name>
<dbReference type="InterPro" id="IPR055706">
    <property type="entry name" value="Slg1/2_DUF7282"/>
</dbReference>
<feature type="compositionally biased region" description="Low complexity" evidence="2">
    <location>
        <begin position="159"/>
        <end position="172"/>
    </location>
</feature>
<evidence type="ECO:0000313" key="7">
    <source>
        <dbReference type="Proteomes" id="UP000054387"/>
    </source>
</evidence>
<keyword evidence="7" id="KW-1185">Reference proteome</keyword>
<evidence type="ECO:0000256" key="1">
    <source>
        <dbReference type="ARBA" id="ARBA00022729"/>
    </source>
</evidence>
<evidence type="ECO:0000256" key="3">
    <source>
        <dbReference type="SAM" id="Phobius"/>
    </source>
</evidence>
<feature type="compositionally biased region" description="Low complexity" evidence="2">
    <location>
        <begin position="188"/>
        <end position="204"/>
    </location>
</feature>
<evidence type="ECO:0008006" key="8">
    <source>
        <dbReference type="Google" id="ProtNLM"/>
    </source>
</evidence>
<dbReference type="AlphaFoldDB" id="A0A0W1R521"/>
<accession>A0A0W1R521</accession>
<evidence type="ECO:0000313" key="6">
    <source>
        <dbReference type="EMBL" id="KTG08505.1"/>
    </source>
</evidence>
<dbReference type="InterPro" id="IPR026371">
    <property type="entry name" value="PGF_CTERM"/>
</dbReference>
<reference evidence="6 7" key="1">
    <citation type="submission" date="2015-12" db="EMBL/GenBank/DDBJ databases">
        <title>Haloprofundus marisrubri gen. nov., sp. nov., an extremely halophilic archaeon isolated from the Discovery deep brine-seawater interface in the Red Sea.</title>
        <authorList>
            <person name="Zhang G."/>
            <person name="Stingl U."/>
            <person name="Rashid M."/>
        </authorList>
    </citation>
    <scope>NUCLEOTIDE SEQUENCE [LARGE SCALE GENOMIC DNA]</scope>
    <source>
        <strain evidence="6 7">SB9</strain>
    </source>
</reference>
<evidence type="ECO:0000259" key="5">
    <source>
        <dbReference type="Pfam" id="PF23951"/>
    </source>
</evidence>
<dbReference type="Pfam" id="PF23951">
    <property type="entry name" value="DUF7282"/>
    <property type="match status" value="1"/>
</dbReference>
<evidence type="ECO:0000259" key="4">
    <source>
        <dbReference type="Pfam" id="PF18204"/>
    </source>
</evidence>
<feature type="transmembrane region" description="Helical" evidence="3">
    <location>
        <begin position="206"/>
        <end position="224"/>
    </location>
</feature>
<dbReference type="GO" id="GO:0005886">
    <property type="term" value="C:plasma membrane"/>
    <property type="evidence" value="ECO:0007669"/>
    <property type="project" value="UniProtKB-SubCell"/>
</dbReference>
<dbReference type="PROSITE" id="PS51318">
    <property type="entry name" value="TAT"/>
    <property type="match status" value="1"/>
</dbReference>
<dbReference type="InterPro" id="IPR006311">
    <property type="entry name" value="TAT_signal"/>
</dbReference>
<feature type="region of interest" description="Disordered" evidence="2">
    <location>
        <begin position="152"/>
        <end position="204"/>
    </location>
</feature>
<keyword evidence="3" id="KW-0812">Transmembrane</keyword>
<proteinExistence type="predicted"/>
<dbReference type="GO" id="GO:0030115">
    <property type="term" value="C:S-layer"/>
    <property type="evidence" value="ECO:0007669"/>
    <property type="project" value="UniProtKB-SubCell"/>
</dbReference>
<keyword evidence="3" id="KW-0472">Membrane</keyword>
<dbReference type="EMBL" id="LOPU01000030">
    <property type="protein sequence ID" value="KTG08505.1"/>
    <property type="molecule type" value="Genomic_DNA"/>
</dbReference>
<keyword evidence="1" id="KW-0732">Signal</keyword>
<feature type="domain" description="PGF-CTERM archaeal protein-sorting signal" evidence="4">
    <location>
        <begin position="205"/>
        <end position="226"/>
    </location>
</feature>
<sequence length="227" mass="23148">MTNSTIRRTALTAVVAFTVLAATMALLAPATVGTVAAQSDGAANDSANGTASLDYNDQTLENQSVVVEEANLSNGGYVAIFDEGGNLIGHTDYLESGEQTNLTVSLNESFTGDQVTIATAYTDDGNEMFNESADAAYQEGGAPISSTAYVTGNGMSEQTTTSTSEETTTESGESAEETTTEGEEAAETTESSETTEGGETSTTGPGFGIVVALVGLFGAVAVVLRRA</sequence>
<dbReference type="NCBIfam" id="TIGR04126">
    <property type="entry name" value="PGF_CTERM"/>
    <property type="match status" value="1"/>
</dbReference>
<evidence type="ECO:0000256" key="2">
    <source>
        <dbReference type="SAM" id="MobiDB-lite"/>
    </source>
</evidence>
<organism evidence="6 7">
    <name type="scientific">Haloprofundus marisrubri</name>
    <dbReference type="NCBI Taxonomy" id="1514971"/>
    <lineage>
        <taxon>Archaea</taxon>
        <taxon>Methanobacteriati</taxon>
        <taxon>Methanobacteriota</taxon>
        <taxon>Stenosarchaea group</taxon>
        <taxon>Halobacteria</taxon>
        <taxon>Halobacteriales</taxon>
        <taxon>Haloferacaceae</taxon>
        <taxon>Haloprofundus</taxon>
    </lineage>
</organism>
<dbReference type="Proteomes" id="UP000054387">
    <property type="component" value="Unassembled WGS sequence"/>
</dbReference>
<dbReference type="OrthoDB" id="239724at2157"/>